<dbReference type="InterPro" id="IPR036378">
    <property type="entry name" value="FAS1_dom_sf"/>
</dbReference>
<dbReference type="Gene3D" id="2.30.180.10">
    <property type="entry name" value="FAS1 domain"/>
    <property type="match status" value="1"/>
</dbReference>
<evidence type="ECO:0000313" key="3">
    <source>
        <dbReference type="Proteomes" id="UP001065682"/>
    </source>
</evidence>
<dbReference type="InterPro" id="IPR050904">
    <property type="entry name" value="Adhesion/Biosynth-related"/>
</dbReference>
<evidence type="ECO:0000259" key="1">
    <source>
        <dbReference type="PROSITE" id="PS50213"/>
    </source>
</evidence>
<organism evidence="2 3">
    <name type="scientific">Methanoculleus formosensis</name>
    <dbReference type="NCBI Taxonomy" id="2590886"/>
    <lineage>
        <taxon>Archaea</taxon>
        <taxon>Methanobacteriati</taxon>
        <taxon>Methanobacteriota</taxon>
        <taxon>Stenosarchaea group</taxon>
        <taxon>Methanomicrobia</taxon>
        <taxon>Methanomicrobiales</taxon>
        <taxon>Methanomicrobiaceae</taxon>
        <taxon>Methanoculleus</taxon>
    </lineage>
</organism>
<proteinExistence type="predicted"/>
<dbReference type="SUPFAM" id="SSF82153">
    <property type="entry name" value="FAS1 domain"/>
    <property type="match status" value="1"/>
</dbReference>
<dbReference type="PROSITE" id="PS50213">
    <property type="entry name" value="FAS1"/>
    <property type="match status" value="1"/>
</dbReference>
<dbReference type="AlphaFoldDB" id="A0A9E5DCS7"/>
<sequence>MRRWIMLCACILALLAMPFAVTAAVIGDENATETPMGEIENQTANMTIAAYIGEDENLTRLAEAIAVSGLYDTLNGEGPYTVFAPSNEAFDALGNETVTQLMAEPDNLTMVLQYHVVDGEYTAASITEMAGNQTGDQNQTAGNESEGGVLDIFSGLLGMDNESENMSTLTTLAGEDLNVSATNGEVMVEEAAVTVADINATNGVIHIIDQVLIPPGVNLTVTENETVTPETAENETGMVGVVQ</sequence>
<dbReference type="PANTHER" id="PTHR10900">
    <property type="entry name" value="PERIOSTIN-RELATED"/>
    <property type="match status" value="1"/>
</dbReference>
<dbReference type="EMBL" id="VHLL01000004">
    <property type="protein sequence ID" value="MCT8337497.1"/>
    <property type="molecule type" value="Genomic_DNA"/>
</dbReference>
<name>A0A9E5DCS7_9EURY</name>
<evidence type="ECO:0000313" key="2">
    <source>
        <dbReference type="EMBL" id="MCT8337497.1"/>
    </source>
</evidence>
<reference evidence="2" key="1">
    <citation type="submission" date="2019-06" db="EMBL/GenBank/DDBJ databases">
        <title>Methanoculleus strain from Tamsui River, Taipei, Taiwan.</title>
        <authorList>
            <person name="You Y.-T."/>
            <person name="Chen S.-C."/>
            <person name="Lai S.-J."/>
            <person name="Lee Y.-C."/>
            <person name="Lai M.-C."/>
        </authorList>
    </citation>
    <scope>NUCLEOTIDE SEQUENCE</scope>
    <source>
        <strain evidence="2">Afa-1</strain>
    </source>
</reference>
<dbReference type="SMART" id="SM00554">
    <property type="entry name" value="FAS1"/>
    <property type="match status" value="1"/>
</dbReference>
<dbReference type="Pfam" id="PF02469">
    <property type="entry name" value="Fasciclin"/>
    <property type="match status" value="1"/>
</dbReference>
<dbReference type="PANTHER" id="PTHR10900:SF77">
    <property type="entry name" value="FI19380P1"/>
    <property type="match status" value="1"/>
</dbReference>
<gene>
    <name evidence="2" type="ORF">FKB36_08370</name>
</gene>
<dbReference type="Proteomes" id="UP001065682">
    <property type="component" value="Unassembled WGS sequence"/>
</dbReference>
<comment type="caution">
    <text evidence="2">The sequence shown here is derived from an EMBL/GenBank/DDBJ whole genome shotgun (WGS) entry which is preliminary data.</text>
</comment>
<feature type="domain" description="FAS1" evidence="1">
    <location>
        <begin position="45"/>
        <end position="212"/>
    </location>
</feature>
<dbReference type="RefSeq" id="WP_261597600.1">
    <property type="nucleotide sequence ID" value="NZ_VHLL01000004.1"/>
</dbReference>
<protein>
    <submittedName>
        <fullName evidence="2">Fasciclin domain-containing protein</fullName>
    </submittedName>
</protein>
<dbReference type="GO" id="GO:0005615">
    <property type="term" value="C:extracellular space"/>
    <property type="evidence" value="ECO:0007669"/>
    <property type="project" value="TreeGrafter"/>
</dbReference>
<accession>A0A9E5DCS7</accession>
<dbReference type="InterPro" id="IPR000782">
    <property type="entry name" value="FAS1_domain"/>
</dbReference>
<keyword evidence="3" id="KW-1185">Reference proteome</keyword>